<feature type="disulfide bond" evidence="14">
    <location>
        <begin position="175"/>
        <end position="187"/>
    </location>
</feature>
<dbReference type="EMBL" id="LIAE01009103">
    <property type="protein sequence ID" value="PAV71234.1"/>
    <property type="molecule type" value="Genomic_DNA"/>
</dbReference>
<dbReference type="FunFam" id="2.10.25.10:FF:000009">
    <property type="entry name" value="Low-density lipoprotein receptor isoform 1"/>
    <property type="match status" value="1"/>
</dbReference>
<evidence type="ECO:0000256" key="5">
    <source>
        <dbReference type="ARBA" id="ARBA00022692"/>
    </source>
</evidence>
<evidence type="ECO:0000256" key="1">
    <source>
        <dbReference type="ARBA" id="ARBA00004251"/>
    </source>
</evidence>
<dbReference type="GO" id="GO:0042562">
    <property type="term" value="F:hormone binding"/>
    <property type="evidence" value="ECO:0007669"/>
    <property type="project" value="TreeGrafter"/>
</dbReference>
<evidence type="ECO:0000256" key="16">
    <source>
        <dbReference type="SAM" id="Phobius"/>
    </source>
</evidence>
<dbReference type="OrthoDB" id="664115at2759"/>
<evidence type="ECO:0000256" key="6">
    <source>
        <dbReference type="ARBA" id="ARBA00022729"/>
    </source>
</evidence>
<dbReference type="Gene3D" id="2.10.25.10">
    <property type="entry name" value="Laminin"/>
    <property type="match status" value="1"/>
</dbReference>
<dbReference type="PROSITE" id="PS51120">
    <property type="entry name" value="LDLRB"/>
    <property type="match status" value="3"/>
</dbReference>
<gene>
    <name evidence="19" type="ORF">WR25_01153</name>
</gene>
<feature type="repeat" description="LDL-receptor class B" evidence="15">
    <location>
        <begin position="530"/>
        <end position="572"/>
    </location>
</feature>
<evidence type="ECO:0000256" key="3">
    <source>
        <dbReference type="ARBA" id="ARBA00022536"/>
    </source>
</evidence>
<feature type="disulfide bond" evidence="14">
    <location>
        <begin position="264"/>
        <end position="282"/>
    </location>
</feature>
<dbReference type="FunFam" id="2.120.10.30:FF:000241">
    <property type="entry name" value="Low-density lipoprotein receptor-related protein 6"/>
    <property type="match status" value="1"/>
</dbReference>
<name>A0A2A2KB64_9BILA</name>
<comment type="caution">
    <text evidence="19">The sequence shown here is derived from an EMBL/GenBank/DDBJ whole genome shotgun (WGS) entry which is preliminary data.</text>
</comment>
<evidence type="ECO:0000256" key="10">
    <source>
        <dbReference type="ARBA" id="ARBA00023157"/>
    </source>
</evidence>
<keyword evidence="9 16" id="KW-0472">Membrane</keyword>
<dbReference type="GO" id="GO:0006898">
    <property type="term" value="P:receptor-mediated endocytosis"/>
    <property type="evidence" value="ECO:0007669"/>
    <property type="project" value="TreeGrafter"/>
</dbReference>
<dbReference type="PROSITE" id="PS00010">
    <property type="entry name" value="ASX_HYDROXYL"/>
    <property type="match status" value="1"/>
</dbReference>
<feature type="disulfide bond" evidence="14">
    <location>
        <begin position="57"/>
        <end position="72"/>
    </location>
</feature>
<dbReference type="InterPro" id="IPR000033">
    <property type="entry name" value="LDLR_classB_rpt"/>
</dbReference>
<dbReference type="FunFam" id="4.10.400.10:FF:000034">
    <property type="entry name" value="Low-density lipoprotein receptor-related protein 2"/>
    <property type="match status" value="2"/>
</dbReference>
<dbReference type="Gene3D" id="2.120.10.30">
    <property type="entry name" value="TolB, C-terminal domain"/>
    <property type="match status" value="1"/>
</dbReference>
<dbReference type="Pfam" id="PF07645">
    <property type="entry name" value="EGF_CA"/>
    <property type="match status" value="1"/>
</dbReference>
<dbReference type="PANTHER" id="PTHR22722:SF14">
    <property type="entry name" value="MEGALIN, ISOFORM A"/>
    <property type="match status" value="1"/>
</dbReference>
<dbReference type="SUPFAM" id="SSF57424">
    <property type="entry name" value="LDL receptor-like module"/>
    <property type="match status" value="6"/>
</dbReference>
<feature type="disulfide bond" evidence="14">
    <location>
        <begin position="154"/>
        <end position="169"/>
    </location>
</feature>
<accession>A0A2A2KB64</accession>
<sequence length="860" mass="96883">MNGLGTRLLLNFTVLFVFLYFSRTITARRDSTPIKRECTNDTFKCANGRCIPKAWRCDQDIDCETGEDEKNCNEECSDKEHKCGVFEGTSGRRFAESLSPSCIPKKWVCDGEIDCQDKSDEKDCPSVACNNATQFQCNEMDGSFRLCIPKTWVCDGQRDCSNGMDEKDCDSQKKCADNEFQCSDGQCIFESWKCDHEIDCDDGSDESKNGPAHCNLNKDEYCTDSHMFKCEKDGCIPKSWKCDGEPDCMDHSDERDCHNVTHTCKFEECLPKESWCNGIEECPDGSDEGPKSCPNATLPPISCDNTTQFTCPGTPLQCIDFKILCANKREGTCGDDITCGHEDLLMFCKKGDNGCTCRNTFVKNVTICHCQEGFKLVNGQCVDIDECKEPGACDQICTNTVGSYNCSCQPGYRLIFAKDGGVARHCRATGGDPLVLLSNRATIRQFDLVTNVHLPLISSPGSAVAMDFHLKNGTLIWSDITMRAIMSCQIGNDSDNHHLVSSQKCANDLTVLLNDRIHTPDGLAIDWVHDLLFWTDGGLDTINVLDLKTNKRMVLFKDDLEEPRAIAVDPELGLIFWTDWGKTARIERAGMDGQNRMVIVAGDRVKWPNGLALDYVDKRVYWADAKIKSIFSCDYWGKDVKTVLHSHQYLRHPFSMVVFEDRIYYTDWEHDGVITVNKFTGMDVRKVMQKVSSPMTVRIYHQQAQPSMKSKCFNSDCQQFCLPRAHLIQSRREEEQQNPWGHRPYVCACSRDTPLDTLECVADIETGGSGFSLFSMFLILMAIMGIVLGVFFYRKRKSGAPFIALNFDNPIYRRTVEAEMENPFRDPLDDAPMVHDSNSQPSRLVLSDLDRELQNGNSIA</sequence>
<protein>
    <recommendedName>
        <fullName evidence="18">EGF-like domain-containing protein</fullName>
    </recommendedName>
</protein>
<keyword evidence="2" id="KW-1003">Cell membrane</keyword>
<feature type="signal peptide" evidence="17">
    <location>
        <begin position="1"/>
        <end position="27"/>
    </location>
</feature>
<organism evidence="19 20">
    <name type="scientific">Diploscapter pachys</name>
    <dbReference type="NCBI Taxonomy" id="2018661"/>
    <lineage>
        <taxon>Eukaryota</taxon>
        <taxon>Metazoa</taxon>
        <taxon>Ecdysozoa</taxon>
        <taxon>Nematoda</taxon>
        <taxon>Chromadorea</taxon>
        <taxon>Rhabditida</taxon>
        <taxon>Rhabditina</taxon>
        <taxon>Rhabditomorpha</taxon>
        <taxon>Rhabditoidea</taxon>
        <taxon>Rhabditidae</taxon>
        <taxon>Diploscapter</taxon>
    </lineage>
</organism>
<evidence type="ECO:0000256" key="4">
    <source>
        <dbReference type="ARBA" id="ARBA00022583"/>
    </source>
</evidence>
<evidence type="ECO:0000313" key="20">
    <source>
        <dbReference type="Proteomes" id="UP000218231"/>
    </source>
</evidence>
<dbReference type="GO" id="GO:0005509">
    <property type="term" value="F:calcium ion binding"/>
    <property type="evidence" value="ECO:0007669"/>
    <property type="project" value="InterPro"/>
</dbReference>
<feature type="repeat" description="LDL-receptor class B" evidence="15">
    <location>
        <begin position="618"/>
        <end position="662"/>
    </location>
</feature>
<dbReference type="Pfam" id="PF00058">
    <property type="entry name" value="Ldl_recept_b"/>
    <property type="match status" value="2"/>
</dbReference>
<evidence type="ECO:0000256" key="17">
    <source>
        <dbReference type="SAM" id="SignalP"/>
    </source>
</evidence>
<feature type="disulfide bond" evidence="14">
    <location>
        <begin position="257"/>
        <end position="269"/>
    </location>
</feature>
<keyword evidence="6 17" id="KW-0732">Signal</keyword>
<dbReference type="PANTHER" id="PTHR22722">
    <property type="entry name" value="LOW-DENSITY LIPOPROTEIN RECEPTOR-RELATED PROTEIN 2-RELATED"/>
    <property type="match status" value="1"/>
</dbReference>
<feature type="transmembrane region" description="Helical" evidence="16">
    <location>
        <begin position="771"/>
        <end position="793"/>
    </location>
</feature>
<feature type="disulfide bond" evidence="14">
    <location>
        <begin position="38"/>
        <end position="50"/>
    </location>
</feature>
<feature type="disulfide bond" evidence="14">
    <location>
        <begin position="182"/>
        <end position="200"/>
    </location>
</feature>
<dbReference type="SMART" id="SM00135">
    <property type="entry name" value="LY"/>
    <property type="match status" value="5"/>
</dbReference>
<comment type="caution">
    <text evidence="13">Lacks conserved residue(s) required for the propagation of feature annotation.</text>
</comment>
<dbReference type="InterPro" id="IPR001881">
    <property type="entry name" value="EGF-like_Ca-bd_dom"/>
</dbReference>
<dbReference type="SUPFAM" id="SSF63825">
    <property type="entry name" value="YWTD domain"/>
    <property type="match status" value="1"/>
</dbReference>
<evidence type="ECO:0000256" key="9">
    <source>
        <dbReference type="ARBA" id="ARBA00023136"/>
    </source>
</evidence>
<dbReference type="InterPro" id="IPR036055">
    <property type="entry name" value="LDL_receptor-like_sf"/>
</dbReference>
<keyword evidence="11" id="KW-0675">Receptor</keyword>
<dbReference type="GO" id="GO:0016324">
    <property type="term" value="C:apical plasma membrane"/>
    <property type="evidence" value="ECO:0007669"/>
    <property type="project" value="TreeGrafter"/>
</dbReference>
<dbReference type="PRINTS" id="PR00261">
    <property type="entry name" value="LDLRECEPTOR"/>
</dbReference>
<reference evidence="19 20" key="1">
    <citation type="journal article" date="2017" name="Curr. Biol.">
        <title>Genome architecture and evolution of a unichromosomal asexual nematode.</title>
        <authorList>
            <person name="Fradin H."/>
            <person name="Zegar C."/>
            <person name="Gutwein M."/>
            <person name="Lucas J."/>
            <person name="Kovtun M."/>
            <person name="Corcoran D."/>
            <person name="Baugh L.R."/>
            <person name="Kiontke K."/>
            <person name="Gunsalus K."/>
            <person name="Fitch D.H."/>
            <person name="Piano F."/>
        </authorList>
    </citation>
    <scope>NUCLEOTIDE SEQUENCE [LARGE SCALE GENOMIC DNA]</scope>
    <source>
        <strain evidence="19">PF1309</strain>
    </source>
</reference>
<feature type="disulfide bond" evidence="13">
    <location>
        <begin position="387"/>
        <end position="397"/>
    </location>
</feature>
<feature type="repeat" description="LDL-receptor class B" evidence="15">
    <location>
        <begin position="573"/>
        <end position="617"/>
    </location>
</feature>
<dbReference type="InterPro" id="IPR049883">
    <property type="entry name" value="NOTCH1_EGF-like"/>
</dbReference>
<keyword evidence="7" id="KW-0677">Repeat</keyword>
<dbReference type="CDD" id="cd00054">
    <property type="entry name" value="EGF_CA"/>
    <property type="match status" value="1"/>
</dbReference>
<evidence type="ECO:0000256" key="15">
    <source>
        <dbReference type="PROSITE-ProRule" id="PRU00461"/>
    </source>
</evidence>
<dbReference type="InterPro" id="IPR023415">
    <property type="entry name" value="LDLR_class-A_CS"/>
</dbReference>
<keyword evidence="20" id="KW-1185">Reference proteome</keyword>
<keyword evidence="10 13" id="KW-1015">Disulfide bond</keyword>
<dbReference type="PROSITE" id="PS50026">
    <property type="entry name" value="EGF_3"/>
    <property type="match status" value="1"/>
</dbReference>
<keyword evidence="8 16" id="KW-1133">Transmembrane helix</keyword>
<keyword evidence="3 13" id="KW-0245">EGF-like domain</keyword>
<proteinExistence type="predicted"/>
<dbReference type="InterPro" id="IPR011042">
    <property type="entry name" value="6-blade_b-propeller_TolB-like"/>
</dbReference>
<keyword evidence="5 16" id="KW-0812">Transmembrane</keyword>
<dbReference type="SMART" id="SM00192">
    <property type="entry name" value="LDLa"/>
    <property type="match status" value="6"/>
</dbReference>
<dbReference type="Proteomes" id="UP000218231">
    <property type="component" value="Unassembled WGS sequence"/>
</dbReference>
<feature type="disulfide bond" evidence="14">
    <location>
        <begin position="109"/>
        <end position="124"/>
    </location>
</feature>
<feature type="disulfide bond" evidence="14">
    <location>
        <begin position="242"/>
        <end position="257"/>
    </location>
</feature>
<dbReference type="InterPro" id="IPR000742">
    <property type="entry name" value="EGF"/>
</dbReference>
<dbReference type="PROSITE" id="PS50068">
    <property type="entry name" value="LDLRA_2"/>
    <property type="match status" value="6"/>
</dbReference>
<evidence type="ECO:0000256" key="2">
    <source>
        <dbReference type="ARBA" id="ARBA00022475"/>
    </source>
</evidence>
<evidence type="ECO:0000259" key="18">
    <source>
        <dbReference type="PROSITE" id="PS50026"/>
    </source>
</evidence>
<dbReference type="SMART" id="SM00181">
    <property type="entry name" value="EGF"/>
    <property type="match status" value="5"/>
</dbReference>
<dbReference type="CDD" id="cd00112">
    <property type="entry name" value="LDLa"/>
    <property type="match status" value="6"/>
</dbReference>
<comment type="subcellular location">
    <subcellularLocation>
        <location evidence="1">Cell membrane</location>
        <topology evidence="1">Single-pass type I membrane protein</topology>
    </subcellularLocation>
</comment>
<evidence type="ECO:0000256" key="13">
    <source>
        <dbReference type="PROSITE-ProRule" id="PRU00076"/>
    </source>
</evidence>
<feature type="disulfide bond" evidence="14">
    <location>
        <begin position="45"/>
        <end position="63"/>
    </location>
</feature>
<evidence type="ECO:0000313" key="19">
    <source>
        <dbReference type="EMBL" id="PAV71234.1"/>
    </source>
</evidence>
<evidence type="ECO:0000256" key="11">
    <source>
        <dbReference type="ARBA" id="ARBA00023170"/>
    </source>
</evidence>
<evidence type="ECO:0000256" key="8">
    <source>
        <dbReference type="ARBA" id="ARBA00022989"/>
    </source>
</evidence>
<feature type="domain" description="EGF-like" evidence="18">
    <location>
        <begin position="383"/>
        <end position="418"/>
    </location>
</feature>
<dbReference type="STRING" id="2018661.A0A2A2KB64"/>
<dbReference type="PROSITE" id="PS01187">
    <property type="entry name" value="EGF_CA"/>
    <property type="match status" value="1"/>
</dbReference>
<dbReference type="Gene3D" id="4.10.400.10">
    <property type="entry name" value="Low-density Lipoprotein Receptor"/>
    <property type="match status" value="6"/>
</dbReference>
<dbReference type="GO" id="GO:0043235">
    <property type="term" value="C:receptor complex"/>
    <property type="evidence" value="ECO:0007669"/>
    <property type="project" value="TreeGrafter"/>
</dbReference>
<dbReference type="SUPFAM" id="SSF57196">
    <property type="entry name" value="EGF/Laminin"/>
    <property type="match status" value="1"/>
</dbReference>
<dbReference type="SMART" id="SM00179">
    <property type="entry name" value="EGF_CA"/>
    <property type="match status" value="1"/>
</dbReference>
<keyword evidence="4" id="KW-0254">Endocytosis</keyword>
<evidence type="ECO:0000256" key="12">
    <source>
        <dbReference type="ARBA" id="ARBA00023180"/>
    </source>
</evidence>
<evidence type="ECO:0000256" key="7">
    <source>
        <dbReference type="ARBA" id="ARBA00022737"/>
    </source>
</evidence>
<dbReference type="InterPro" id="IPR000152">
    <property type="entry name" value="EGF-type_Asp/Asn_hydroxyl_site"/>
</dbReference>
<feature type="disulfide bond" evidence="14">
    <location>
        <begin position="230"/>
        <end position="248"/>
    </location>
</feature>
<dbReference type="Pfam" id="PF00057">
    <property type="entry name" value="Ldl_recept_a"/>
    <property type="match status" value="5"/>
</dbReference>
<keyword evidence="12" id="KW-0325">Glycoprotein</keyword>
<dbReference type="PROSITE" id="PS01209">
    <property type="entry name" value="LDLRA_1"/>
    <property type="match status" value="2"/>
</dbReference>
<dbReference type="InterPro" id="IPR002172">
    <property type="entry name" value="LDrepeatLR_classA_rpt"/>
</dbReference>
<dbReference type="InterPro" id="IPR018097">
    <property type="entry name" value="EGF_Ca-bd_CS"/>
</dbReference>
<feature type="chain" id="PRO_5012765062" description="EGF-like domain-containing protein" evidence="17">
    <location>
        <begin position="28"/>
        <end position="860"/>
    </location>
</feature>
<evidence type="ECO:0000256" key="14">
    <source>
        <dbReference type="PROSITE-ProRule" id="PRU00124"/>
    </source>
</evidence>
<dbReference type="AlphaFoldDB" id="A0A2A2KB64"/>
<dbReference type="InterPro" id="IPR051221">
    <property type="entry name" value="LDLR-related"/>
</dbReference>